<dbReference type="InterPro" id="IPR024213">
    <property type="entry name" value="DUF3822"/>
</dbReference>
<dbReference type="Proteomes" id="UP000284379">
    <property type="component" value="Unassembled WGS sequence"/>
</dbReference>
<sequence length="269" mass="31611">MKVLITVPETGNNKIDYSKSEQYTLSIRLSTDGFSFSIYNPIYESSLSFFEKEINPSLSLTANLKQVFRETELLTLPYKRINILMASNRFTPVPSELFDDEQTETLFYHNHPKKENETVLYNVLPRNNITIIFGMDKSAYSFLKEQYPEARFYSQASPLSEYFSTKSRLGNSKKMYVSLRKDAIDLFCYERGHLLLVNSFECKRTSDRIYYLLYAWKQLDFNQERDELHLTGILADKEILIKELRKYILQTFIMSPETNIDMQALLTCE</sequence>
<organism evidence="1 2">
    <name type="scientific">Bacteroides nordii</name>
    <dbReference type="NCBI Taxonomy" id="291645"/>
    <lineage>
        <taxon>Bacteria</taxon>
        <taxon>Pseudomonadati</taxon>
        <taxon>Bacteroidota</taxon>
        <taxon>Bacteroidia</taxon>
        <taxon>Bacteroidales</taxon>
        <taxon>Bacteroidaceae</taxon>
        <taxon>Bacteroides</taxon>
    </lineage>
</organism>
<name>A0A413VVN1_9BACE</name>
<dbReference type="RefSeq" id="WP_122200844.1">
    <property type="nucleotide sequence ID" value="NZ_CABJFV010000002.1"/>
</dbReference>
<reference evidence="1 2" key="1">
    <citation type="submission" date="2018-08" db="EMBL/GenBank/DDBJ databases">
        <title>A genome reference for cultivated species of the human gut microbiota.</title>
        <authorList>
            <person name="Zou Y."/>
            <person name="Xue W."/>
            <person name="Luo G."/>
        </authorList>
    </citation>
    <scope>NUCLEOTIDE SEQUENCE [LARGE SCALE GENOMIC DNA]</scope>
    <source>
        <strain evidence="1 2">AM40-30BH</strain>
    </source>
</reference>
<comment type="caution">
    <text evidence="1">The sequence shown here is derived from an EMBL/GenBank/DDBJ whole genome shotgun (WGS) entry which is preliminary data.</text>
</comment>
<dbReference type="CDD" id="cd24013">
    <property type="entry name" value="ASKHA_ATPase_BT3980-like"/>
    <property type="match status" value="1"/>
</dbReference>
<proteinExistence type="predicted"/>
<dbReference type="EMBL" id="QSGO01000002">
    <property type="protein sequence ID" value="RHB37569.1"/>
    <property type="molecule type" value="Genomic_DNA"/>
</dbReference>
<gene>
    <name evidence="1" type="ORF">DW888_03055</name>
</gene>
<dbReference type="Pfam" id="PF12864">
    <property type="entry name" value="DUF3822"/>
    <property type="match status" value="1"/>
</dbReference>
<evidence type="ECO:0000313" key="1">
    <source>
        <dbReference type="EMBL" id="RHB37569.1"/>
    </source>
</evidence>
<dbReference type="AlphaFoldDB" id="A0A413VVN1"/>
<accession>A0A413VVN1</accession>
<evidence type="ECO:0000313" key="2">
    <source>
        <dbReference type="Proteomes" id="UP000284379"/>
    </source>
</evidence>
<dbReference type="Gene3D" id="3.30.420.260">
    <property type="match status" value="1"/>
</dbReference>
<dbReference type="Gene3D" id="3.30.420.250">
    <property type="match status" value="1"/>
</dbReference>
<protein>
    <submittedName>
        <fullName evidence="1">DUF3822 family protein</fullName>
    </submittedName>
</protein>